<dbReference type="Pfam" id="PF16026">
    <property type="entry name" value="MIEAP"/>
    <property type="match status" value="1"/>
</dbReference>
<organism evidence="3 4">
    <name type="scientific">Dreissena polymorpha</name>
    <name type="common">Zebra mussel</name>
    <name type="synonym">Mytilus polymorpha</name>
    <dbReference type="NCBI Taxonomy" id="45954"/>
    <lineage>
        <taxon>Eukaryota</taxon>
        <taxon>Metazoa</taxon>
        <taxon>Spiralia</taxon>
        <taxon>Lophotrochozoa</taxon>
        <taxon>Mollusca</taxon>
        <taxon>Bivalvia</taxon>
        <taxon>Autobranchia</taxon>
        <taxon>Heteroconchia</taxon>
        <taxon>Euheterodonta</taxon>
        <taxon>Imparidentia</taxon>
        <taxon>Neoheterodontei</taxon>
        <taxon>Myida</taxon>
        <taxon>Dreissenoidea</taxon>
        <taxon>Dreissenidae</taxon>
        <taxon>Dreissena</taxon>
    </lineage>
</organism>
<accession>A0A9D4K5Q1</accession>
<evidence type="ECO:0000259" key="2">
    <source>
        <dbReference type="Pfam" id="PF16026"/>
    </source>
</evidence>
<sequence>MAQSKLELFLKTLIRSNYSVEQIQITEDAEQELQLVKGSIGANISADFGILLKDVENIIRLSKLTTGFNSAKKQAKDALDKLHIYLKFLKKVLKEKPEQAVDDRNYSRKTKARKRIPEPQKQERPHTSTKRLEKSSTRGGSGANTQNDARENTCDLLERSKKAAAALVHDNPDITDLSDPNRPTKTAERFSELYDNEWTDAFEEKIRSSQVDEKIIILDLLKVVKSAYKYCTTEAGQRIVDKTAKAVDYRNHYRKVEAQRAIPEIQQSFLESSRKSKKVIPGPKEMAFMNNCVELCWWMCIQERPVYMCNVDGDTLFNRDLYRTYTKSGTQLDYIVWPALTLYEDPRECTRTVLYCIVGSHNLCDCSAL</sequence>
<feature type="domain" description="Mitochondria-eating protein C-terminal" evidence="2">
    <location>
        <begin position="182"/>
        <end position="342"/>
    </location>
</feature>
<feature type="compositionally biased region" description="Basic and acidic residues" evidence="1">
    <location>
        <begin position="115"/>
        <end position="136"/>
    </location>
</feature>
<dbReference type="AlphaFoldDB" id="A0A9D4K5Q1"/>
<evidence type="ECO:0000256" key="1">
    <source>
        <dbReference type="SAM" id="MobiDB-lite"/>
    </source>
</evidence>
<name>A0A9D4K5Q1_DREPO</name>
<proteinExistence type="predicted"/>
<reference evidence="3" key="1">
    <citation type="journal article" date="2019" name="bioRxiv">
        <title>The Genome of the Zebra Mussel, Dreissena polymorpha: A Resource for Invasive Species Research.</title>
        <authorList>
            <person name="McCartney M.A."/>
            <person name="Auch B."/>
            <person name="Kono T."/>
            <person name="Mallez S."/>
            <person name="Zhang Y."/>
            <person name="Obille A."/>
            <person name="Becker A."/>
            <person name="Abrahante J.E."/>
            <person name="Garbe J."/>
            <person name="Badalamenti J.P."/>
            <person name="Herman A."/>
            <person name="Mangelson H."/>
            <person name="Liachko I."/>
            <person name="Sullivan S."/>
            <person name="Sone E.D."/>
            <person name="Koren S."/>
            <person name="Silverstein K.A.T."/>
            <person name="Beckman K.B."/>
            <person name="Gohl D.M."/>
        </authorList>
    </citation>
    <scope>NUCLEOTIDE SEQUENCE</scope>
    <source>
        <strain evidence="3">Duluth1</strain>
        <tissue evidence="3">Whole animal</tissue>
    </source>
</reference>
<evidence type="ECO:0000313" key="4">
    <source>
        <dbReference type="Proteomes" id="UP000828390"/>
    </source>
</evidence>
<protein>
    <recommendedName>
        <fullName evidence="2">Mitochondria-eating protein C-terminal domain-containing protein</fullName>
    </recommendedName>
</protein>
<dbReference type="EMBL" id="JAIWYP010000004">
    <property type="protein sequence ID" value="KAH3833557.1"/>
    <property type="molecule type" value="Genomic_DNA"/>
</dbReference>
<reference evidence="3" key="2">
    <citation type="submission" date="2020-11" db="EMBL/GenBank/DDBJ databases">
        <authorList>
            <person name="McCartney M.A."/>
            <person name="Auch B."/>
            <person name="Kono T."/>
            <person name="Mallez S."/>
            <person name="Becker A."/>
            <person name="Gohl D.M."/>
            <person name="Silverstein K.A.T."/>
            <person name="Koren S."/>
            <person name="Bechman K.B."/>
            <person name="Herman A."/>
            <person name="Abrahante J.E."/>
            <person name="Garbe J."/>
        </authorList>
    </citation>
    <scope>NUCLEOTIDE SEQUENCE</scope>
    <source>
        <strain evidence="3">Duluth1</strain>
        <tissue evidence="3">Whole animal</tissue>
    </source>
</reference>
<dbReference type="OrthoDB" id="6148910at2759"/>
<keyword evidence="4" id="KW-1185">Reference proteome</keyword>
<gene>
    <name evidence="3" type="ORF">DPMN_106869</name>
</gene>
<feature type="region of interest" description="Disordered" evidence="1">
    <location>
        <begin position="99"/>
        <end position="149"/>
    </location>
</feature>
<dbReference type="InterPro" id="IPR031981">
    <property type="entry name" value="MIEAP_C"/>
</dbReference>
<dbReference type="Proteomes" id="UP000828390">
    <property type="component" value="Unassembled WGS sequence"/>
</dbReference>
<evidence type="ECO:0000313" key="3">
    <source>
        <dbReference type="EMBL" id="KAH3833557.1"/>
    </source>
</evidence>
<comment type="caution">
    <text evidence="3">The sequence shown here is derived from an EMBL/GenBank/DDBJ whole genome shotgun (WGS) entry which is preliminary data.</text>
</comment>